<dbReference type="Pfam" id="PF04082">
    <property type="entry name" value="Fungal_trans"/>
    <property type="match status" value="1"/>
</dbReference>
<evidence type="ECO:0000256" key="1">
    <source>
        <dbReference type="ARBA" id="ARBA00004123"/>
    </source>
</evidence>
<organism evidence="5 6">
    <name type="scientific">Kwoniella mangroviensis CBS 10435</name>
    <dbReference type="NCBI Taxonomy" id="1331196"/>
    <lineage>
        <taxon>Eukaryota</taxon>
        <taxon>Fungi</taxon>
        <taxon>Dikarya</taxon>
        <taxon>Basidiomycota</taxon>
        <taxon>Agaricomycotina</taxon>
        <taxon>Tremellomycetes</taxon>
        <taxon>Tremellales</taxon>
        <taxon>Cryptococcaceae</taxon>
        <taxon>Kwoniella</taxon>
    </lineage>
</organism>
<feature type="compositionally biased region" description="Polar residues" evidence="3">
    <location>
        <begin position="585"/>
        <end position="596"/>
    </location>
</feature>
<dbReference type="GO" id="GO:0005634">
    <property type="term" value="C:nucleus"/>
    <property type="evidence" value="ECO:0007669"/>
    <property type="project" value="UniProtKB-SubCell"/>
</dbReference>
<sequence>MANVRSRTTMSLSTTRPLASGGSLVIDKSGRSKYFGPTAGPEWKKDQAAAARHVTQESRAQSPSRSGSRPQHLRSFFPFEGVQSPSISTIITLLPPYEHAQDLLQSYYRYFAWNHRPASESSIQLIFCAAYNTETSATSSRTEYAQKLALLFITFALGALHNLELPPNDPSAEEYCMIAKACLAEGNFMKRPTIMGVQALVTMGHYHLETEDGRNGDSAWPLWGLAMRLIQSMGLHRDGERWNLPPDIVEDRRRLFWEAYCIDVFQANCFSRPSAIQRRHVDTLFPREDQASTDGRKSFRTAKYELAQISQEASFERDLPYDLRCREALLAATSLYPDPETARNQSPEVNKRNLRATLEQYTLALNISESFLFLQRPYYIAASQESPSDPTLSRFGASYLSVIERCNVIIQIVSGLYELFPNITSRHWFYWYHLFTAAVCFGTILIKNPHNALAPLALLQVEKSIDVFGSISKKFDSPAMKRNHEWLTPDQELDNEVVDLLTWRTELINCVTQDPSRINLGPSSTVSATELDSAAFDALEALAQAAGKSSDHATSSIPNFSVDTSVDEIAVSSILESRDDGRSASRPNGNSFSELV</sequence>
<evidence type="ECO:0000313" key="6">
    <source>
        <dbReference type="Proteomes" id="UP000092583"/>
    </source>
</evidence>
<dbReference type="GO" id="GO:0008270">
    <property type="term" value="F:zinc ion binding"/>
    <property type="evidence" value="ECO:0007669"/>
    <property type="project" value="InterPro"/>
</dbReference>
<name>A0A1B9IL04_9TREE</name>
<dbReference type="PANTHER" id="PTHR31001:SF56">
    <property type="entry name" value="ZN(2)-C6 FUNGAL-TYPE DOMAIN-CONTAINING PROTEIN"/>
    <property type="match status" value="1"/>
</dbReference>
<dbReference type="PANTHER" id="PTHR31001">
    <property type="entry name" value="UNCHARACTERIZED TRANSCRIPTIONAL REGULATORY PROTEIN"/>
    <property type="match status" value="1"/>
</dbReference>
<proteinExistence type="predicted"/>
<accession>A0A1B9IL04</accession>
<dbReference type="Proteomes" id="UP000092583">
    <property type="component" value="Unassembled WGS sequence"/>
</dbReference>
<dbReference type="SMART" id="SM00906">
    <property type="entry name" value="Fungal_trans"/>
    <property type="match status" value="1"/>
</dbReference>
<keyword evidence="6" id="KW-1185">Reference proteome</keyword>
<reference evidence="5 6" key="1">
    <citation type="submission" date="2013-07" db="EMBL/GenBank/DDBJ databases">
        <title>The Genome Sequence of Kwoniella mangroviensis CBS10435.</title>
        <authorList>
            <consortium name="The Broad Institute Genome Sequencing Platform"/>
            <person name="Cuomo C."/>
            <person name="Litvintseva A."/>
            <person name="Chen Y."/>
            <person name="Heitman J."/>
            <person name="Sun S."/>
            <person name="Springer D."/>
            <person name="Dromer F."/>
            <person name="Young S.K."/>
            <person name="Zeng Q."/>
            <person name="Gargeya S."/>
            <person name="Fitzgerald M."/>
            <person name="Abouelleil A."/>
            <person name="Alvarado L."/>
            <person name="Berlin A.M."/>
            <person name="Chapman S.B."/>
            <person name="Dewar J."/>
            <person name="Goldberg J."/>
            <person name="Griggs A."/>
            <person name="Gujja S."/>
            <person name="Hansen M."/>
            <person name="Howarth C."/>
            <person name="Imamovic A."/>
            <person name="Larimer J."/>
            <person name="McCowan C."/>
            <person name="Murphy C."/>
            <person name="Pearson M."/>
            <person name="Priest M."/>
            <person name="Roberts A."/>
            <person name="Saif S."/>
            <person name="Shea T."/>
            <person name="Sykes S."/>
            <person name="Wortman J."/>
            <person name="Nusbaum C."/>
            <person name="Birren B."/>
        </authorList>
    </citation>
    <scope>NUCLEOTIDE SEQUENCE [LARGE SCALE GENOMIC DNA]</scope>
    <source>
        <strain evidence="5 6">CBS 10435</strain>
    </source>
</reference>
<reference evidence="6" key="2">
    <citation type="submission" date="2013-12" db="EMBL/GenBank/DDBJ databases">
        <title>Evolution of pathogenesis and genome organization in the Tremellales.</title>
        <authorList>
            <person name="Cuomo C."/>
            <person name="Litvintseva A."/>
            <person name="Heitman J."/>
            <person name="Chen Y."/>
            <person name="Sun S."/>
            <person name="Springer D."/>
            <person name="Dromer F."/>
            <person name="Young S."/>
            <person name="Zeng Q."/>
            <person name="Chapman S."/>
            <person name="Gujja S."/>
            <person name="Saif S."/>
            <person name="Birren B."/>
        </authorList>
    </citation>
    <scope>NUCLEOTIDE SEQUENCE [LARGE SCALE GENOMIC DNA]</scope>
    <source>
        <strain evidence="6">CBS 10435</strain>
    </source>
</reference>
<dbReference type="OrthoDB" id="424974at2759"/>
<dbReference type="InterPro" id="IPR007219">
    <property type="entry name" value="XnlR_reg_dom"/>
</dbReference>
<evidence type="ECO:0000259" key="4">
    <source>
        <dbReference type="SMART" id="SM00906"/>
    </source>
</evidence>
<dbReference type="CDD" id="cd12148">
    <property type="entry name" value="fungal_TF_MHR"/>
    <property type="match status" value="1"/>
</dbReference>
<feature type="compositionally biased region" description="Low complexity" evidence="3">
    <location>
        <begin position="1"/>
        <end position="16"/>
    </location>
</feature>
<dbReference type="InterPro" id="IPR050613">
    <property type="entry name" value="Sec_Metabolite_Reg"/>
</dbReference>
<keyword evidence="2" id="KW-0539">Nucleus</keyword>
<evidence type="ECO:0000313" key="5">
    <source>
        <dbReference type="EMBL" id="OCF56054.1"/>
    </source>
</evidence>
<evidence type="ECO:0000256" key="3">
    <source>
        <dbReference type="SAM" id="MobiDB-lite"/>
    </source>
</evidence>
<comment type="subcellular location">
    <subcellularLocation>
        <location evidence="1">Nucleus</location>
    </subcellularLocation>
</comment>
<dbReference type="STRING" id="1331196.A0A1B9IL04"/>
<dbReference type="AlphaFoldDB" id="A0A1B9IL04"/>
<feature type="region of interest" description="Disordered" evidence="3">
    <location>
        <begin position="576"/>
        <end position="596"/>
    </location>
</feature>
<feature type="domain" description="Xylanolytic transcriptional activator regulatory" evidence="4">
    <location>
        <begin position="219"/>
        <end position="292"/>
    </location>
</feature>
<gene>
    <name evidence="5" type="ORF">L486_06811</name>
</gene>
<feature type="compositionally biased region" description="Polar residues" evidence="3">
    <location>
        <begin position="57"/>
        <end position="69"/>
    </location>
</feature>
<evidence type="ECO:0000256" key="2">
    <source>
        <dbReference type="ARBA" id="ARBA00023242"/>
    </source>
</evidence>
<dbReference type="GO" id="GO:0006351">
    <property type="term" value="P:DNA-templated transcription"/>
    <property type="evidence" value="ECO:0007669"/>
    <property type="project" value="InterPro"/>
</dbReference>
<dbReference type="GO" id="GO:0003677">
    <property type="term" value="F:DNA binding"/>
    <property type="evidence" value="ECO:0007669"/>
    <property type="project" value="InterPro"/>
</dbReference>
<feature type="region of interest" description="Disordered" evidence="3">
    <location>
        <begin position="1"/>
        <end position="71"/>
    </location>
</feature>
<protein>
    <recommendedName>
        <fullName evidence="4">Xylanolytic transcriptional activator regulatory domain-containing protein</fullName>
    </recommendedName>
</protein>
<dbReference type="EMBL" id="KI669465">
    <property type="protein sequence ID" value="OCF56054.1"/>
    <property type="molecule type" value="Genomic_DNA"/>
</dbReference>